<evidence type="ECO:0000256" key="1">
    <source>
        <dbReference type="SAM" id="MobiDB-lite"/>
    </source>
</evidence>
<feature type="region of interest" description="Disordered" evidence="1">
    <location>
        <begin position="1"/>
        <end position="39"/>
    </location>
</feature>
<reference evidence="2 3" key="1">
    <citation type="submission" date="2020-02" db="EMBL/GenBank/DDBJ databases">
        <authorList>
            <person name="Ma Q."/>
            <person name="Huang Y."/>
            <person name="Song X."/>
            <person name="Pei D."/>
        </authorList>
    </citation>
    <scope>NUCLEOTIDE SEQUENCE [LARGE SCALE GENOMIC DNA]</scope>
    <source>
        <strain evidence="2">Sxm20200214</strain>
        <tissue evidence="2">Leaf</tissue>
    </source>
</reference>
<dbReference type="Proteomes" id="UP000886595">
    <property type="component" value="Unassembled WGS sequence"/>
</dbReference>
<gene>
    <name evidence="2" type="ORF">Bca52824_019010</name>
</gene>
<name>A0A8X7VPZ7_BRACI</name>
<comment type="caution">
    <text evidence="2">The sequence shown here is derived from an EMBL/GenBank/DDBJ whole genome shotgun (WGS) entry which is preliminary data.</text>
</comment>
<feature type="compositionally biased region" description="Polar residues" evidence="1">
    <location>
        <begin position="1"/>
        <end position="13"/>
    </location>
</feature>
<evidence type="ECO:0000313" key="2">
    <source>
        <dbReference type="EMBL" id="KAG2315888.1"/>
    </source>
</evidence>
<feature type="compositionally biased region" description="Basic and acidic residues" evidence="1">
    <location>
        <begin position="24"/>
        <end position="36"/>
    </location>
</feature>
<evidence type="ECO:0000313" key="3">
    <source>
        <dbReference type="Proteomes" id="UP000886595"/>
    </source>
</evidence>
<accession>A0A8X7VPZ7</accession>
<organism evidence="2 3">
    <name type="scientific">Brassica carinata</name>
    <name type="common">Ethiopian mustard</name>
    <name type="synonym">Abyssinian cabbage</name>
    <dbReference type="NCBI Taxonomy" id="52824"/>
    <lineage>
        <taxon>Eukaryota</taxon>
        <taxon>Viridiplantae</taxon>
        <taxon>Streptophyta</taxon>
        <taxon>Embryophyta</taxon>
        <taxon>Tracheophyta</taxon>
        <taxon>Spermatophyta</taxon>
        <taxon>Magnoliopsida</taxon>
        <taxon>eudicotyledons</taxon>
        <taxon>Gunneridae</taxon>
        <taxon>Pentapetalae</taxon>
        <taxon>rosids</taxon>
        <taxon>malvids</taxon>
        <taxon>Brassicales</taxon>
        <taxon>Brassicaceae</taxon>
        <taxon>Brassiceae</taxon>
        <taxon>Brassica</taxon>
    </lineage>
</organism>
<protein>
    <submittedName>
        <fullName evidence="2">Uncharacterized protein</fullName>
    </submittedName>
</protein>
<sequence>MLSFFASQQQQRRTGFDIGIPKAESVRTEPDPKYGDSEGIGVYDDVVTVLLEYDKAEAPENQMVVKEHEVEKKQNWNRSLKNRMRRRDFETSIKLYSKKALGRNRNMKR</sequence>
<dbReference type="AlphaFoldDB" id="A0A8X7VPZ7"/>
<dbReference type="EMBL" id="JAAMPC010000004">
    <property type="protein sequence ID" value="KAG2315888.1"/>
    <property type="molecule type" value="Genomic_DNA"/>
</dbReference>
<keyword evidence="3" id="KW-1185">Reference proteome</keyword>
<proteinExistence type="predicted"/>